<dbReference type="EMBL" id="CAXAMN010023138">
    <property type="protein sequence ID" value="CAK9075377.1"/>
    <property type="molecule type" value="Genomic_DNA"/>
</dbReference>
<dbReference type="Gene3D" id="1.10.287.1490">
    <property type="match status" value="1"/>
</dbReference>
<sequence length="199" mass="23035">EASGATMSQELQALLARIENIPKDSSGKELQDTLQRLDRDVARQHARLDDLEHERREGQLLEEVLQDKVKRIEDLEAKVSSSAQSLLALQDDLAASRRAQDALDQERRLKLLETWRQEEVQQVFSRYDQKIESLTHRVATEELQKIFQPLTTEAKQLTEQVTMRVANLEEQVTQSQAGRGKRRVRLPGGRWKQFESEHK</sequence>
<feature type="coiled-coil region" evidence="1">
    <location>
        <begin position="34"/>
        <end position="92"/>
    </location>
</feature>
<proteinExistence type="predicted"/>
<evidence type="ECO:0000313" key="3">
    <source>
        <dbReference type="EMBL" id="CAK9075377.1"/>
    </source>
</evidence>
<comment type="caution">
    <text evidence="3">The sequence shown here is derived from an EMBL/GenBank/DDBJ whole genome shotgun (WGS) entry which is preliminary data.</text>
</comment>
<evidence type="ECO:0000256" key="1">
    <source>
        <dbReference type="SAM" id="Coils"/>
    </source>
</evidence>
<evidence type="ECO:0000256" key="2">
    <source>
        <dbReference type="SAM" id="MobiDB-lite"/>
    </source>
</evidence>
<gene>
    <name evidence="3" type="ORF">CCMP2556_LOCUS37107</name>
</gene>
<feature type="non-terminal residue" evidence="3">
    <location>
        <position position="1"/>
    </location>
</feature>
<evidence type="ECO:0000313" key="4">
    <source>
        <dbReference type="Proteomes" id="UP001642484"/>
    </source>
</evidence>
<dbReference type="Proteomes" id="UP001642484">
    <property type="component" value="Unassembled WGS sequence"/>
</dbReference>
<keyword evidence="4" id="KW-1185">Reference proteome</keyword>
<name>A0ABP0PJQ6_9DINO</name>
<keyword evidence="1" id="KW-0175">Coiled coil</keyword>
<protein>
    <submittedName>
        <fullName evidence="3">Uncharacterized protein</fullName>
    </submittedName>
</protein>
<organism evidence="3 4">
    <name type="scientific">Durusdinium trenchii</name>
    <dbReference type="NCBI Taxonomy" id="1381693"/>
    <lineage>
        <taxon>Eukaryota</taxon>
        <taxon>Sar</taxon>
        <taxon>Alveolata</taxon>
        <taxon>Dinophyceae</taxon>
        <taxon>Suessiales</taxon>
        <taxon>Symbiodiniaceae</taxon>
        <taxon>Durusdinium</taxon>
    </lineage>
</organism>
<reference evidence="3 4" key="1">
    <citation type="submission" date="2024-02" db="EMBL/GenBank/DDBJ databases">
        <authorList>
            <person name="Chen Y."/>
            <person name="Shah S."/>
            <person name="Dougan E. K."/>
            <person name="Thang M."/>
            <person name="Chan C."/>
        </authorList>
    </citation>
    <scope>NUCLEOTIDE SEQUENCE [LARGE SCALE GENOMIC DNA]</scope>
</reference>
<feature type="region of interest" description="Disordered" evidence="2">
    <location>
        <begin position="171"/>
        <end position="199"/>
    </location>
</feature>
<accession>A0ABP0PJQ6</accession>